<evidence type="ECO:0000256" key="2">
    <source>
        <dbReference type="ARBA" id="ARBA00023015"/>
    </source>
</evidence>
<reference evidence="6" key="1">
    <citation type="submission" date="2019-04" db="EMBL/GenBank/DDBJ databases">
        <title>Evolution of Biomass-Degrading Anaerobic Consortia Revealed by Metagenomics.</title>
        <authorList>
            <person name="Peng X."/>
        </authorList>
    </citation>
    <scope>NUCLEOTIDE SEQUENCE</scope>
    <source>
        <strain evidence="6">SIG240</strain>
    </source>
</reference>
<evidence type="ECO:0000313" key="6">
    <source>
        <dbReference type="EMBL" id="MBE6093780.1"/>
    </source>
</evidence>
<sequence>MEIEQLKYFLAVCDCKQMTQAAERLFISQSSLSKHISQLEKEVGVPLFDRTGRTLHITTAGMDFAEFARETVSNADAVLRRLHDKTPYTSTLNLGTIPVLSQYGLHTKLLAFQEKNPHIQLNLVEDRGEEILRMLDGELVELAVLRSSSLPDDSYKALTLGTDKLVLVCSNTHPLAVAEEVGLKDFQQENFFLLDMGQNFADSVYHACAREGFSPHIRQRFIRMETILGYVAAGAGVSLLMEKELTAFNLQKVAVKKLSPAISSSIALVFPHGRHLSPAAAALRNFLENFTGKNR</sequence>
<dbReference type="SUPFAM" id="SSF46785">
    <property type="entry name" value="Winged helix' DNA-binding domain"/>
    <property type="match status" value="1"/>
</dbReference>
<evidence type="ECO:0000256" key="1">
    <source>
        <dbReference type="ARBA" id="ARBA00009437"/>
    </source>
</evidence>
<gene>
    <name evidence="6" type="ORF">E7201_11555</name>
</gene>
<protein>
    <submittedName>
        <fullName evidence="6">LysR family transcriptional regulator</fullName>
    </submittedName>
</protein>
<dbReference type="Pfam" id="PF00126">
    <property type="entry name" value="HTH_1"/>
    <property type="match status" value="1"/>
</dbReference>
<evidence type="ECO:0000313" key="7">
    <source>
        <dbReference type="Proteomes" id="UP000761380"/>
    </source>
</evidence>
<dbReference type="Gene3D" id="3.40.190.290">
    <property type="match status" value="1"/>
</dbReference>
<keyword evidence="2" id="KW-0805">Transcription regulation</keyword>
<dbReference type="PANTHER" id="PTHR30346:SF28">
    <property type="entry name" value="HTH-TYPE TRANSCRIPTIONAL REGULATOR CYNR"/>
    <property type="match status" value="1"/>
</dbReference>
<dbReference type="InterPro" id="IPR036390">
    <property type="entry name" value="WH_DNA-bd_sf"/>
</dbReference>
<dbReference type="GO" id="GO:0032993">
    <property type="term" value="C:protein-DNA complex"/>
    <property type="evidence" value="ECO:0007669"/>
    <property type="project" value="TreeGrafter"/>
</dbReference>
<evidence type="ECO:0000256" key="4">
    <source>
        <dbReference type="ARBA" id="ARBA00023163"/>
    </source>
</evidence>
<evidence type="ECO:0000259" key="5">
    <source>
        <dbReference type="PROSITE" id="PS50931"/>
    </source>
</evidence>
<dbReference type="FunFam" id="1.10.10.10:FF:000001">
    <property type="entry name" value="LysR family transcriptional regulator"/>
    <property type="match status" value="1"/>
</dbReference>
<accession>A0A927WPX4</accession>
<comment type="caution">
    <text evidence="6">The sequence shown here is derived from an EMBL/GenBank/DDBJ whole genome shotgun (WGS) entry which is preliminary data.</text>
</comment>
<dbReference type="Proteomes" id="UP000761380">
    <property type="component" value="Unassembled WGS sequence"/>
</dbReference>
<dbReference type="GO" id="GO:0003700">
    <property type="term" value="F:DNA-binding transcription factor activity"/>
    <property type="evidence" value="ECO:0007669"/>
    <property type="project" value="InterPro"/>
</dbReference>
<dbReference type="Gene3D" id="1.10.10.10">
    <property type="entry name" value="Winged helix-like DNA-binding domain superfamily/Winged helix DNA-binding domain"/>
    <property type="match status" value="1"/>
</dbReference>
<dbReference type="PROSITE" id="PS50931">
    <property type="entry name" value="HTH_LYSR"/>
    <property type="match status" value="1"/>
</dbReference>
<keyword evidence="3" id="KW-0238">DNA-binding</keyword>
<dbReference type="EMBL" id="SVBY01000139">
    <property type="protein sequence ID" value="MBE6093780.1"/>
    <property type="molecule type" value="Genomic_DNA"/>
</dbReference>
<dbReference type="InterPro" id="IPR000847">
    <property type="entry name" value="LysR_HTH_N"/>
</dbReference>
<name>A0A927WPX4_SELRU</name>
<comment type="similarity">
    <text evidence="1">Belongs to the LysR transcriptional regulatory family.</text>
</comment>
<dbReference type="CDD" id="cd05466">
    <property type="entry name" value="PBP2_LTTR_substrate"/>
    <property type="match status" value="1"/>
</dbReference>
<dbReference type="Pfam" id="PF03466">
    <property type="entry name" value="LysR_substrate"/>
    <property type="match status" value="1"/>
</dbReference>
<dbReference type="SUPFAM" id="SSF53850">
    <property type="entry name" value="Periplasmic binding protein-like II"/>
    <property type="match status" value="1"/>
</dbReference>
<dbReference type="AlphaFoldDB" id="A0A927WPX4"/>
<dbReference type="GO" id="GO:0003677">
    <property type="term" value="F:DNA binding"/>
    <property type="evidence" value="ECO:0007669"/>
    <property type="project" value="UniProtKB-KW"/>
</dbReference>
<organism evidence="6 7">
    <name type="scientific">Selenomonas ruminantium</name>
    <dbReference type="NCBI Taxonomy" id="971"/>
    <lineage>
        <taxon>Bacteria</taxon>
        <taxon>Bacillati</taxon>
        <taxon>Bacillota</taxon>
        <taxon>Negativicutes</taxon>
        <taxon>Selenomonadales</taxon>
        <taxon>Selenomonadaceae</taxon>
        <taxon>Selenomonas</taxon>
    </lineage>
</organism>
<keyword evidence="4" id="KW-0804">Transcription</keyword>
<proteinExistence type="inferred from homology"/>
<dbReference type="PANTHER" id="PTHR30346">
    <property type="entry name" value="TRANSCRIPTIONAL DUAL REGULATOR HCAR-RELATED"/>
    <property type="match status" value="1"/>
</dbReference>
<dbReference type="InterPro" id="IPR005119">
    <property type="entry name" value="LysR_subst-bd"/>
</dbReference>
<evidence type="ECO:0000256" key="3">
    <source>
        <dbReference type="ARBA" id="ARBA00023125"/>
    </source>
</evidence>
<feature type="domain" description="HTH lysR-type" evidence="5">
    <location>
        <begin position="1"/>
        <end position="58"/>
    </location>
</feature>
<dbReference type="InterPro" id="IPR036388">
    <property type="entry name" value="WH-like_DNA-bd_sf"/>
</dbReference>
<dbReference type="PRINTS" id="PR00039">
    <property type="entry name" value="HTHLYSR"/>
</dbReference>